<accession>A0A1G4MHS3</accession>
<dbReference type="OMA" id="EHATEWI"/>
<gene>
    <name evidence="4" type="ORF">LAFE_0G09406G</name>
</gene>
<proteinExistence type="inferred from homology"/>
<dbReference type="PANTHER" id="PTHR11001">
    <property type="entry name" value="MITOCHONDRIAL FISSION PROCESS PROTEIN 1"/>
    <property type="match status" value="1"/>
</dbReference>
<dbReference type="Proteomes" id="UP000190831">
    <property type="component" value="Chromosome G"/>
</dbReference>
<evidence type="ECO:0000256" key="1">
    <source>
        <dbReference type="ARBA" id="ARBA00009224"/>
    </source>
</evidence>
<dbReference type="GO" id="GO:0000266">
    <property type="term" value="P:mitochondrial fission"/>
    <property type="evidence" value="ECO:0007669"/>
    <property type="project" value="TreeGrafter"/>
</dbReference>
<evidence type="ECO:0000313" key="5">
    <source>
        <dbReference type="Proteomes" id="UP000190831"/>
    </source>
</evidence>
<organism evidence="4 5">
    <name type="scientific">Lachancea fermentati</name>
    <name type="common">Zygosaccharomyces fermentati</name>
    <dbReference type="NCBI Taxonomy" id="4955"/>
    <lineage>
        <taxon>Eukaryota</taxon>
        <taxon>Fungi</taxon>
        <taxon>Dikarya</taxon>
        <taxon>Ascomycota</taxon>
        <taxon>Saccharomycotina</taxon>
        <taxon>Saccharomycetes</taxon>
        <taxon>Saccharomycetales</taxon>
        <taxon>Saccharomycetaceae</taxon>
        <taxon>Lachancea</taxon>
    </lineage>
</organism>
<comment type="similarity">
    <text evidence="1">Belongs to the MTFP1 family.</text>
</comment>
<dbReference type="PANTHER" id="PTHR11001:SF2">
    <property type="entry name" value="MITOCHONDRIAL FISSION PROCESS PROTEIN 1"/>
    <property type="match status" value="1"/>
</dbReference>
<sequence>MSGNESAPFTKSAEENIPDSTDSSVRYAAYASRLRTIALASHRYVAYTSDIGESFRPVFPPATVKLGYGISWLYILGDVSYVAWVAKLQKEGRYRHGLKPWDPLPPVNEELASSGALEELPDWKMVGVERMLFQSIASMGLPAFTIHSTVKYSGKWFNAQFPKNAALRTWGPIGLGLSIVPALPYLFDKPIENLLEQIFHPKPKQE</sequence>
<dbReference type="GO" id="GO:0005739">
    <property type="term" value="C:mitochondrion"/>
    <property type="evidence" value="ECO:0007669"/>
    <property type="project" value="TreeGrafter"/>
</dbReference>
<protein>
    <recommendedName>
        <fullName evidence="2">Mitochondrial fission process protein 1</fullName>
    </recommendedName>
    <alternativeName>
        <fullName evidence="3">Mitochondrial 18 kDa protein</fullName>
    </alternativeName>
</protein>
<dbReference type="Pfam" id="PF10558">
    <property type="entry name" value="MTP18"/>
    <property type="match status" value="1"/>
</dbReference>
<keyword evidence="5" id="KW-1185">Reference proteome</keyword>
<name>A0A1G4MHS3_LACFM</name>
<dbReference type="InterPro" id="IPR019560">
    <property type="entry name" value="Mitochondrial_18_kDa_protein"/>
</dbReference>
<evidence type="ECO:0000313" key="4">
    <source>
        <dbReference type="EMBL" id="SCW03392.1"/>
    </source>
</evidence>
<reference evidence="4 5" key="1">
    <citation type="submission" date="2016-03" db="EMBL/GenBank/DDBJ databases">
        <authorList>
            <person name="Devillers H."/>
        </authorList>
    </citation>
    <scope>NUCLEOTIDE SEQUENCE [LARGE SCALE GENOMIC DNA]</scope>
    <source>
        <strain evidence="4">CBS 6772</strain>
    </source>
</reference>
<dbReference type="EMBL" id="LT598486">
    <property type="protein sequence ID" value="SCW03392.1"/>
    <property type="molecule type" value="Genomic_DNA"/>
</dbReference>
<dbReference type="OrthoDB" id="424969at2759"/>
<evidence type="ECO:0000256" key="3">
    <source>
        <dbReference type="ARBA" id="ARBA00029631"/>
    </source>
</evidence>
<dbReference type="AlphaFoldDB" id="A0A1G4MHS3"/>
<evidence type="ECO:0000256" key="2">
    <source>
        <dbReference type="ARBA" id="ARBA00017835"/>
    </source>
</evidence>